<dbReference type="AlphaFoldDB" id="A0AAF0ZTD0"/>
<organism evidence="1 2">
    <name type="scientific">Solanum verrucosum</name>
    <dbReference type="NCBI Taxonomy" id="315347"/>
    <lineage>
        <taxon>Eukaryota</taxon>
        <taxon>Viridiplantae</taxon>
        <taxon>Streptophyta</taxon>
        <taxon>Embryophyta</taxon>
        <taxon>Tracheophyta</taxon>
        <taxon>Spermatophyta</taxon>
        <taxon>Magnoliopsida</taxon>
        <taxon>eudicotyledons</taxon>
        <taxon>Gunneridae</taxon>
        <taxon>Pentapetalae</taxon>
        <taxon>asterids</taxon>
        <taxon>lamiids</taxon>
        <taxon>Solanales</taxon>
        <taxon>Solanaceae</taxon>
        <taxon>Solanoideae</taxon>
        <taxon>Solaneae</taxon>
        <taxon>Solanum</taxon>
    </lineage>
</organism>
<sequence length="222" mass="24237">MANLPQSFSVGVGSFGGGAGMPSSSSSAGAPPNKDRKMQFVEQLVLVLCDLNLRENALLELFKVYSSDFGEGVVSGFGPLVVTLIWYYRCTPTTTRVHLQRRSRLSYFFVTYPDVDCGKLTDLSAADVSTEKLVRVAVRHGLYKCLSRDSAILDEKIVKLITIVPMWNCNRGDFEFDVSEGARDNSATGGGDGVLRRNDKSTKAPCRHCGVHNGGCIFGLWL</sequence>
<keyword evidence="2" id="KW-1185">Reference proteome</keyword>
<evidence type="ECO:0000313" key="1">
    <source>
        <dbReference type="EMBL" id="WMV48755.1"/>
    </source>
</evidence>
<dbReference type="InterPro" id="IPR036389">
    <property type="entry name" value="RNase_III_sf"/>
</dbReference>
<proteinExistence type="predicted"/>
<dbReference type="GO" id="GO:0004525">
    <property type="term" value="F:ribonuclease III activity"/>
    <property type="evidence" value="ECO:0007669"/>
    <property type="project" value="InterPro"/>
</dbReference>
<evidence type="ECO:0000313" key="2">
    <source>
        <dbReference type="Proteomes" id="UP001234989"/>
    </source>
</evidence>
<name>A0AAF0ZTD0_SOLVR</name>
<dbReference type="SUPFAM" id="SSF69065">
    <property type="entry name" value="RNase III domain-like"/>
    <property type="match status" value="1"/>
</dbReference>
<dbReference type="EMBL" id="CP133621">
    <property type="protein sequence ID" value="WMV48755.1"/>
    <property type="molecule type" value="Genomic_DNA"/>
</dbReference>
<accession>A0AAF0ZTD0</accession>
<dbReference type="Gene3D" id="1.10.1520.10">
    <property type="entry name" value="Ribonuclease III domain"/>
    <property type="match status" value="1"/>
</dbReference>
<protein>
    <submittedName>
        <fullName evidence="1">Uncharacterized protein</fullName>
    </submittedName>
</protein>
<gene>
    <name evidence="1" type="ORF">MTR67_042140</name>
</gene>
<reference evidence="1" key="1">
    <citation type="submission" date="2023-08" db="EMBL/GenBank/DDBJ databases">
        <title>A de novo genome assembly of Solanum verrucosum Schlechtendal, a Mexican diploid species geographically isolated from the other diploid A-genome species in potato relatives.</title>
        <authorList>
            <person name="Hosaka K."/>
        </authorList>
    </citation>
    <scope>NUCLEOTIDE SEQUENCE</scope>
    <source>
        <tissue evidence="1">Young leaves</tissue>
    </source>
</reference>
<dbReference type="GO" id="GO:0006396">
    <property type="term" value="P:RNA processing"/>
    <property type="evidence" value="ECO:0007669"/>
    <property type="project" value="InterPro"/>
</dbReference>
<dbReference type="Proteomes" id="UP001234989">
    <property type="component" value="Chromosome 10"/>
</dbReference>